<keyword evidence="3" id="KW-1185">Reference proteome</keyword>
<proteinExistence type="predicted"/>
<dbReference type="OrthoDB" id="7862954at2"/>
<dbReference type="RefSeq" id="WP_111515664.1">
    <property type="nucleotide sequence ID" value="NZ_QFYR01000003.1"/>
</dbReference>
<dbReference type="InterPro" id="IPR019301">
    <property type="entry name" value="Flagellar_prot_FlgJ_N"/>
</dbReference>
<feature type="domain" description="Flagellar protein FlgJ N-terminal" evidence="1">
    <location>
        <begin position="49"/>
        <end position="95"/>
    </location>
</feature>
<organism evidence="2 3">
    <name type="scientific">Phenylobacterium deserti</name>
    <dbReference type="NCBI Taxonomy" id="1914756"/>
    <lineage>
        <taxon>Bacteria</taxon>
        <taxon>Pseudomonadati</taxon>
        <taxon>Pseudomonadota</taxon>
        <taxon>Alphaproteobacteria</taxon>
        <taxon>Caulobacterales</taxon>
        <taxon>Caulobacteraceae</taxon>
        <taxon>Phenylobacterium</taxon>
    </lineage>
</organism>
<dbReference type="AlphaFoldDB" id="A0A328ACG9"/>
<gene>
    <name evidence="2" type="ORF">DJ018_14510</name>
</gene>
<dbReference type="Proteomes" id="UP000249725">
    <property type="component" value="Unassembled WGS sequence"/>
</dbReference>
<evidence type="ECO:0000313" key="3">
    <source>
        <dbReference type="Proteomes" id="UP000249725"/>
    </source>
</evidence>
<dbReference type="EMBL" id="QFYR01000003">
    <property type="protein sequence ID" value="RAK52340.1"/>
    <property type="molecule type" value="Genomic_DNA"/>
</dbReference>
<sequence length="105" mass="11306">MDVALTPIAVQPNLLNPPAKTDAAELAKRGKIRETAQNFESSFLSIMIQQMFEGVKTSAPFGGGPGEDMFKSFMAEAMAKQMTRAGGVGLTDTVNREMLKLQGLK</sequence>
<evidence type="ECO:0000313" key="2">
    <source>
        <dbReference type="EMBL" id="RAK52340.1"/>
    </source>
</evidence>
<accession>A0A328ACG9</accession>
<comment type="caution">
    <text evidence="2">The sequence shown here is derived from an EMBL/GenBank/DDBJ whole genome shotgun (WGS) entry which is preliminary data.</text>
</comment>
<name>A0A328ACG9_9CAUL</name>
<dbReference type="Pfam" id="PF10135">
    <property type="entry name" value="Rod-binding"/>
    <property type="match status" value="1"/>
</dbReference>
<reference evidence="3" key="1">
    <citation type="submission" date="2018-05" db="EMBL/GenBank/DDBJ databases">
        <authorList>
            <person name="Li X."/>
        </authorList>
    </citation>
    <scope>NUCLEOTIDE SEQUENCE [LARGE SCALE GENOMIC DNA]</scope>
    <source>
        <strain evidence="3">YIM 73061</strain>
    </source>
</reference>
<evidence type="ECO:0000259" key="1">
    <source>
        <dbReference type="Pfam" id="PF10135"/>
    </source>
</evidence>
<protein>
    <submittedName>
        <fullName evidence="2">Chemotaxis protein chel</fullName>
    </submittedName>
</protein>